<protein>
    <recommendedName>
        <fullName evidence="7">MADS-box domain-containing protein</fullName>
    </recommendedName>
</protein>
<dbReference type="PANTHER" id="PTHR48019">
    <property type="entry name" value="SERUM RESPONSE FACTOR HOMOLOG"/>
    <property type="match status" value="1"/>
</dbReference>
<proteinExistence type="predicted"/>
<evidence type="ECO:0000256" key="4">
    <source>
        <dbReference type="ARBA" id="ARBA00023125"/>
    </source>
</evidence>
<evidence type="ECO:0000313" key="8">
    <source>
        <dbReference type="EMBL" id="KAE8009256.1"/>
    </source>
</evidence>
<keyword evidence="5" id="KW-0804">Transcription</keyword>
<dbReference type="GO" id="GO:0000977">
    <property type="term" value="F:RNA polymerase II transcription regulatory region sequence-specific DNA binding"/>
    <property type="evidence" value="ECO:0007669"/>
    <property type="project" value="InterPro"/>
</dbReference>
<dbReference type="GO" id="GO:0005634">
    <property type="term" value="C:nucleus"/>
    <property type="evidence" value="ECO:0007669"/>
    <property type="project" value="UniProtKB-SubCell"/>
</dbReference>
<dbReference type="GO" id="GO:0046983">
    <property type="term" value="F:protein dimerization activity"/>
    <property type="evidence" value="ECO:0007669"/>
    <property type="project" value="InterPro"/>
</dbReference>
<organism evidence="8 9">
    <name type="scientific">Carpinus fangiana</name>
    <dbReference type="NCBI Taxonomy" id="176857"/>
    <lineage>
        <taxon>Eukaryota</taxon>
        <taxon>Viridiplantae</taxon>
        <taxon>Streptophyta</taxon>
        <taxon>Embryophyta</taxon>
        <taxon>Tracheophyta</taxon>
        <taxon>Spermatophyta</taxon>
        <taxon>Magnoliopsida</taxon>
        <taxon>eudicotyledons</taxon>
        <taxon>Gunneridae</taxon>
        <taxon>Pentapetalae</taxon>
        <taxon>rosids</taxon>
        <taxon>fabids</taxon>
        <taxon>Fagales</taxon>
        <taxon>Betulaceae</taxon>
        <taxon>Carpinus</taxon>
    </lineage>
</organism>
<evidence type="ECO:0000259" key="7">
    <source>
        <dbReference type="PROSITE" id="PS50066"/>
    </source>
</evidence>
<keyword evidence="2" id="KW-0221">Differentiation</keyword>
<comment type="subcellular location">
    <subcellularLocation>
        <location evidence="1">Nucleus</location>
    </subcellularLocation>
</comment>
<dbReference type="PROSITE" id="PS50066">
    <property type="entry name" value="MADS_BOX_2"/>
    <property type="match status" value="1"/>
</dbReference>
<name>A0A5N6QR23_9ROSI</name>
<dbReference type="PRINTS" id="PR00404">
    <property type="entry name" value="MADSDOMAIN"/>
</dbReference>
<dbReference type="InterPro" id="IPR036879">
    <property type="entry name" value="TF_MADSbox_sf"/>
</dbReference>
<dbReference type="CDD" id="cd00265">
    <property type="entry name" value="MADS_MEF2_like"/>
    <property type="match status" value="1"/>
</dbReference>
<keyword evidence="3" id="KW-0805">Transcription regulation</keyword>
<reference evidence="8 9" key="1">
    <citation type="submission" date="2019-06" db="EMBL/GenBank/DDBJ databases">
        <title>A chromosomal-level reference genome of Carpinus fangiana (Coryloideae, Betulaceae).</title>
        <authorList>
            <person name="Yang X."/>
            <person name="Wang Z."/>
            <person name="Zhang L."/>
            <person name="Hao G."/>
            <person name="Liu J."/>
            <person name="Yang Y."/>
        </authorList>
    </citation>
    <scope>NUCLEOTIDE SEQUENCE [LARGE SCALE GENOMIC DNA]</scope>
    <source>
        <strain evidence="8">Cfa_2016G</strain>
        <tissue evidence="8">Leaf</tissue>
    </source>
</reference>
<evidence type="ECO:0000256" key="6">
    <source>
        <dbReference type="ARBA" id="ARBA00023242"/>
    </source>
</evidence>
<evidence type="ECO:0000256" key="5">
    <source>
        <dbReference type="ARBA" id="ARBA00023163"/>
    </source>
</evidence>
<feature type="domain" description="MADS-box" evidence="7">
    <location>
        <begin position="1"/>
        <end position="61"/>
    </location>
</feature>
<dbReference type="InterPro" id="IPR002100">
    <property type="entry name" value="TF_MADSbox"/>
</dbReference>
<keyword evidence="4" id="KW-0238">DNA-binding</keyword>
<dbReference type="Proteomes" id="UP000327013">
    <property type="component" value="Chromosome 2"/>
</dbReference>
<dbReference type="InterPro" id="IPR050142">
    <property type="entry name" value="MADS-box/MEF2_TF"/>
</dbReference>
<sequence length="127" mass="14765">MTRRKIQIKKIDNTTARQVTFSKRRRGLFKKAMELSTLCDAEIALIVFSATGKLFHYASSSMQQVIGRHNMHSKNFDQPFLELQLENSACTSLSNEIMEKTRELRYVIATFLYQVVILKINVQNDYN</sequence>
<dbReference type="FunFam" id="3.40.1810.10:FF:000007">
    <property type="entry name" value="Transcription factor, MADS-box"/>
    <property type="match status" value="1"/>
</dbReference>
<keyword evidence="6" id="KW-0539">Nucleus</keyword>
<dbReference type="EMBL" id="CM017322">
    <property type="protein sequence ID" value="KAE8009256.1"/>
    <property type="molecule type" value="Genomic_DNA"/>
</dbReference>
<evidence type="ECO:0000313" key="9">
    <source>
        <dbReference type="Proteomes" id="UP000327013"/>
    </source>
</evidence>
<dbReference type="GO" id="GO:0045944">
    <property type="term" value="P:positive regulation of transcription by RNA polymerase II"/>
    <property type="evidence" value="ECO:0007669"/>
    <property type="project" value="InterPro"/>
</dbReference>
<dbReference type="SMART" id="SM00432">
    <property type="entry name" value="MADS"/>
    <property type="match status" value="1"/>
</dbReference>
<keyword evidence="9" id="KW-1185">Reference proteome</keyword>
<evidence type="ECO:0000256" key="3">
    <source>
        <dbReference type="ARBA" id="ARBA00023015"/>
    </source>
</evidence>
<evidence type="ECO:0000256" key="2">
    <source>
        <dbReference type="ARBA" id="ARBA00022782"/>
    </source>
</evidence>
<gene>
    <name evidence="8" type="ORF">FH972_005704</name>
</gene>
<dbReference type="AlphaFoldDB" id="A0A5N6QR23"/>
<accession>A0A5N6QR23</accession>
<dbReference type="SUPFAM" id="SSF55455">
    <property type="entry name" value="SRF-like"/>
    <property type="match status" value="1"/>
</dbReference>
<dbReference type="OrthoDB" id="1898716at2759"/>
<dbReference type="PROSITE" id="PS00350">
    <property type="entry name" value="MADS_BOX_1"/>
    <property type="match status" value="1"/>
</dbReference>
<dbReference type="Pfam" id="PF00319">
    <property type="entry name" value="SRF-TF"/>
    <property type="match status" value="1"/>
</dbReference>
<dbReference type="GO" id="GO:0030154">
    <property type="term" value="P:cell differentiation"/>
    <property type="evidence" value="ECO:0007669"/>
    <property type="project" value="UniProtKB-KW"/>
</dbReference>
<evidence type="ECO:0000256" key="1">
    <source>
        <dbReference type="ARBA" id="ARBA00004123"/>
    </source>
</evidence>
<dbReference type="Gene3D" id="3.40.1810.10">
    <property type="entry name" value="Transcription factor, MADS-box"/>
    <property type="match status" value="1"/>
</dbReference>
<dbReference type="InterPro" id="IPR033896">
    <property type="entry name" value="MEF2-like_N"/>
</dbReference>